<protein>
    <submittedName>
        <fullName evidence="5">Cytotoxic and regulatory T-cell molecule</fullName>
    </submittedName>
</protein>
<dbReference type="PANTHER" id="PTHR47118">
    <property type="entry name" value="CYTOTOXIC AND REGULATORY T-CELL MOLECULE"/>
    <property type="match status" value="1"/>
</dbReference>
<feature type="compositionally biased region" description="Polar residues" evidence="1">
    <location>
        <begin position="245"/>
        <end position="271"/>
    </location>
</feature>
<feature type="compositionally biased region" description="Low complexity" evidence="1">
    <location>
        <begin position="304"/>
        <end position="323"/>
    </location>
</feature>
<dbReference type="GO" id="GO:0008037">
    <property type="term" value="P:cell recognition"/>
    <property type="evidence" value="ECO:0007669"/>
    <property type="project" value="TreeGrafter"/>
</dbReference>
<feature type="compositionally biased region" description="Basic and acidic residues" evidence="1">
    <location>
        <begin position="386"/>
        <end position="398"/>
    </location>
</feature>
<dbReference type="Pfam" id="PF07686">
    <property type="entry name" value="V-set"/>
    <property type="match status" value="1"/>
</dbReference>
<keyword evidence="3" id="KW-0732">Signal</keyword>
<dbReference type="eggNOG" id="ENOG502RYH2">
    <property type="taxonomic scope" value="Eukaryota"/>
</dbReference>
<evidence type="ECO:0000313" key="5">
    <source>
        <dbReference type="EMBL" id="KKF12159.1"/>
    </source>
</evidence>
<proteinExistence type="predicted"/>
<dbReference type="InterPro" id="IPR013106">
    <property type="entry name" value="Ig_V-set"/>
</dbReference>
<feature type="chain" id="PRO_5002526706" evidence="3">
    <location>
        <begin position="20"/>
        <end position="459"/>
    </location>
</feature>
<feature type="transmembrane region" description="Helical" evidence="2">
    <location>
        <begin position="344"/>
        <end position="365"/>
    </location>
</feature>
<evidence type="ECO:0000259" key="4">
    <source>
        <dbReference type="PROSITE" id="PS50835"/>
    </source>
</evidence>
<dbReference type="AlphaFoldDB" id="A0A0F8ACX7"/>
<dbReference type="KEGG" id="lco:104935110"/>
<dbReference type="InterPro" id="IPR003599">
    <property type="entry name" value="Ig_sub"/>
</dbReference>
<dbReference type="InterPro" id="IPR036179">
    <property type="entry name" value="Ig-like_dom_sf"/>
</dbReference>
<gene>
    <name evidence="5" type="ORF">EH28_07769</name>
</gene>
<dbReference type="SUPFAM" id="SSF48726">
    <property type="entry name" value="Immunoglobulin"/>
    <property type="match status" value="1"/>
</dbReference>
<name>A0A0F8ACX7_LARCR</name>
<dbReference type="GO" id="GO:0002860">
    <property type="term" value="P:positive regulation of natural killer cell mediated cytotoxicity directed against tumor cell target"/>
    <property type="evidence" value="ECO:0007669"/>
    <property type="project" value="TreeGrafter"/>
</dbReference>
<feature type="compositionally biased region" description="Polar residues" evidence="1">
    <location>
        <begin position="288"/>
        <end position="303"/>
    </location>
</feature>
<feature type="region of interest" description="Disordered" evidence="1">
    <location>
        <begin position="376"/>
        <end position="404"/>
    </location>
</feature>
<reference evidence="5" key="1">
    <citation type="journal article" date="2015" name="PLoS Genet.">
        <title>Genome Sequencing of the Perciform Fish Larimichthys crocea Provides Insights into Molecular and Genetic Mechanisms of Stress Adaptation.</title>
        <authorList>
            <person name="Ao J."/>
            <person name="Mu Y."/>
            <person name="Xiang L.X."/>
            <person name="Fan D."/>
            <person name="Feng M."/>
            <person name="Zhang S."/>
            <person name="Shi Q."/>
            <person name="Zhu L.Y."/>
            <person name="Li T."/>
            <person name="Ding Y."/>
            <person name="Nie L."/>
            <person name="Li Q."/>
            <person name="Dong W.R."/>
            <person name="Jiang L."/>
            <person name="Sun B."/>
            <person name="Zhang X."/>
            <person name="Li M."/>
            <person name="Zhang H.Q."/>
            <person name="Xie S."/>
            <person name="Zhu Y."/>
            <person name="Jiang X."/>
            <person name="Wang X."/>
            <person name="Mu P."/>
            <person name="Chen W."/>
            <person name="Yue Z."/>
            <person name="Wang Z."/>
            <person name="Wang J."/>
            <person name="Shao J.Z."/>
            <person name="Chen X."/>
        </authorList>
    </citation>
    <scope>NUCLEOTIDE SEQUENCE [LARGE SCALE GENOMIC DNA]</scope>
    <source>
        <strain evidence="5">SSNF</strain>
        <tissue evidence="5">Blood</tissue>
    </source>
</reference>
<evidence type="ECO:0000256" key="1">
    <source>
        <dbReference type="SAM" id="MobiDB-lite"/>
    </source>
</evidence>
<evidence type="ECO:0000256" key="3">
    <source>
        <dbReference type="SAM" id="SignalP"/>
    </source>
</evidence>
<dbReference type="InterPro" id="IPR007110">
    <property type="entry name" value="Ig-like_dom"/>
</dbReference>
<dbReference type="Gene3D" id="2.60.40.10">
    <property type="entry name" value="Immunoglobulins"/>
    <property type="match status" value="2"/>
</dbReference>
<feature type="domain" description="Ig-like" evidence="4">
    <location>
        <begin position="3"/>
        <end position="116"/>
    </location>
</feature>
<accession>A0A0F8ACX7</accession>
<dbReference type="PANTHER" id="PTHR47118:SF1">
    <property type="entry name" value="CYTOTOXIC AND REGULATORY T-CELL MOLECULE"/>
    <property type="match status" value="1"/>
</dbReference>
<organism evidence="5">
    <name type="scientific">Larimichthys crocea</name>
    <name type="common">Large yellow croaker</name>
    <name type="synonym">Pseudosciaena crocea</name>
    <dbReference type="NCBI Taxonomy" id="215358"/>
    <lineage>
        <taxon>Eukaryota</taxon>
        <taxon>Metazoa</taxon>
        <taxon>Chordata</taxon>
        <taxon>Craniata</taxon>
        <taxon>Vertebrata</taxon>
        <taxon>Euteleostomi</taxon>
        <taxon>Actinopterygii</taxon>
        <taxon>Neopterygii</taxon>
        <taxon>Teleostei</taxon>
        <taxon>Neoteleostei</taxon>
        <taxon>Acanthomorphata</taxon>
        <taxon>Eupercaria</taxon>
        <taxon>Sciaenidae</taxon>
        <taxon>Larimichthys</taxon>
    </lineage>
</organism>
<dbReference type="OrthoDB" id="10006996at2759"/>
<dbReference type="EMBL" id="KQ042667">
    <property type="protein sequence ID" value="KKF12159.1"/>
    <property type="molecule type" value="Genomic_DNA"/>
</dbReference>
<evidence type="ECO:0000256" key="2">
    <source>
        <dbReference type="SAM" id="Phobius"/>
    </source>
</evidence>
<dbReference type="InterPro" id="IPR013783">
    <property type="entry name" value="Ig-like_fold"/>
</dbReference>
<dbReference type="SMART" id="SM00409">
    <property type="entry name" value="IG"/>
    <property type="match status" value="1"/>
</dbReference>
<dbReference type="GO" id="GO:0005102">
    <property type="term" value="F:signaling receptor binding"/>
    <property type="evidence" value="ECO:0007669"/>
    <property type="project" value="TreeGrafter"/>
</dbReference>
<keyword evidence="2" id="KW-1133">Transmembrane helix</keyword>
<dbReference type="PROSITE" id="PS50835">
    <property type="entry name" value="IG_LIKE"/>
    <property type="match status" value="1"/>
</dbReference>
<keyword evidence="2" id="KW-0812">Transmembrane</keyword>
<feature type="compositionally biased region" description="Low complexity" evidence="1">
    <location>
        <begin position="272"/>
        <end position="287"/>
    </location>
</feature>
<dbReference type="GO" id="GO:0002355">
    <property type="term" value="P:detection of tumor cell"/>
    <property type="evidence" value="ECO:0007669"/>
    <property type="project" value="TreeGrafter"/>
</dbReference>
<dbReference type="InterPro" id="IPR053096">
    <property type="entry name" value="CRTAM"/>
</dbReference>
<feature type="signal peptide" evidence="3">
    <location>
        <begin position="1"/>
        <end position="19"/>
    </location>
</feature>
<sequence length="459" mass="50925">MEPKLQLIVFMLLIQGSFAVPRRETVKKGQTVTLKCPRRNVQHTIEWKNTEGYVMFIKHGGVDKVEQGVQDKRYSMVKLTQFEFTVSVSDATFKDGGVYTCNEYDYSVINHRVEVTVLGLPKIRKTKHEGRFDIKCTAEGNGYPPQIFWKLDHGPEILAHYQVTHENKEFVSDALIHIQSVKSKITVTCLVRHPALHSDTLMDFVKIGQNTHTTTTRLPTTLPPGSTEVTTTGWFKHESTTVFLSAPTSQPSSSNEPQTVAATTGFPLNNVTSTSSRLSTSDNSSTSELPGSTRGINDTISNATTDWTSITETTEITSSNRTEGNITGSFNDRNKQKKKGGGSLLVSLVTFLIFCLLVVVIFFAIKLRRAHLAWKRENEDSNPSEESSKSKSSQEEKNSQGQRRRGIFNTAFTQYVVEESPAITSVVNTAAMATAETVNEVQTSQPDTAAKCSIKETEL</sequence>
<keyword evidence="2" id="KW-0472">Membrane</keyword>
<feature type="region of interest" description="Disordered" evidence="1">
    <location>
        <begin position="245"/>
        <end position="337"/>
    </location>
</feature>
<dbReference type="GO" id="GO:0005886">
    <property type="term" value="C:plasma membrane"/>
    <property type="evidence" value="ECO:0007669"/>
    <property type="project" value="TreeGrafter"/>
</dbReference>